<keyword evidence="3" id="KW-1185">Reference proteome</keyword>
<name>A0AAW4W7W7_9FIRM</name>
<comment type="caution">
    <text evidence="2">The sequence shown here is derived from an EMBL/GenBank/DDBJ whole genome shotgun (WGS) entry which is preliminary data.</text>
</comment>
<dbReference type="RefSeq" id="WP_227588772.1">
    <property type="nucleotide sequence ID" value="NZ_JAJEQQ010000013.1"/>
</dbReference>
<evidence type="ECO:0000256" key="1">
    <source>
        <dbReference type="SAM" id="Phobius"/>
    </source>
</evidence>
<accession>A0AAW4W7W7</accession>
<proteinExistence type="predicted"/>
<dbReference type="Proteomes" id="UP001198612">
    <property type="component" value="Unassembled WGS sequence"/>
</dbReference>
<evidence type="ECO:0000313" key="2">
    <source>
        <dbReference type="EMBL" id="MCC2228118.1"/>
    </source>
</evidence>
<organism evidence="2 3">
    <name type="scientific">Blautia fusiformis</name>
    <dbReference type="NCBI Taxonomy" id="2881264"/>
    <lineage>
        <taxon>Bacteria</taxon>
        <taxon>Bacillati</taxon>
        <taxon>Bacillota</taxon>
        <taxon>Clostridia</taxon>
        <taxon>Lachnospirales</taxon>
        <taxon>Lachnospiraceae</taxon>
        <taxon>Blautia</taxon>
    </lineage>
</organism>
<sequence length="98" mass="10990">MQEKINDKKEKGISAVKNKNLTYEISTVGKFVLSDKGSIPNETEQMKKEYHKQRLWQSKMAFGLSFGGSIAGFIVIIISVVYGMYTNNNQWPGIVSGL</sequence>
<keyword evidence="1" id="KW-1133">Transmembrane helix</keyword>
<dbReference type="EMBL" id="JAJEQQ010000013">
    <property type="protein sequence ID" value="MCC2228118.1"/>
    <property type="molecule type" value="Genomic_DNA"/>
</dbReference>
<evidence type="ECO:0000313" key="3">
    <source>
        <dbReference type="Proteomes" id="UP001198612"/>
    </source>
</evidence>
<keyword evidence="1" id="KW-0472">Membrane</keyword>
<keyword evidence="1" id="KW-0812">Transmembrane</keyword>
<gene>
    <name evidence="2" type="ORF">LKD40_09930</name>
</gene>
<reference evidence="2 3" key="1">
    <citation type="submission" date="2021-10" db="EMBL/GenBank/DDBJ databases">
        <title>Anaerobic single-cell dispensing facilitates the cultivation of human gut bacteria.</title>
        <authorList>
            <person name="Afrizal A."/>
        </authorList>
    </citation>
    <scope>NUCLEOTIDE SEQUENCE [LARGE SCALE GENOMIC DNA]</scope>
    <source>
        <strain evidence="2 3">CLA-AA-H217</strain>
    </source>
</reference>
<feature type="transmembrane region" description="Helical" evidence="1">
    <location>
        <begin position="61"/>
        <end position="85"/>
    </location>
</feature>
<dbReference type="AlphaFoldDB" id="A0AAW4W7W7"/>
<protein>
    <submittedName>
        <fullName evidence="2">Uncharacterized protein</fullName>
    </submittedName>
</protein>